<organism evidence="2">
    <name type="scientific">uncultured Rubrobacteraceae bacterium</name>
    <dbReference type="NCBI Taxonomy" id="349277"/>
    <lineage>
        <taxon>Bacteria</taxon>
        <taxon>Bacillati</taxon>
        <taxon>Actinomycetota</taxon>
        <taxon>Rubrobacteria</taxon>
        <taxon>Rubrobacterales</taxon>
        <taxon>Rubrobacteraceae</taxon>
        <taxon>environmental samples</taxon>
    </lineage>
</organism>
<gene>
    <name evidence="2" type="ORF">AVDCRST_MAG14-1126</name>
</gene>
<name>A0A6J4QUL0_9ACTN</name>
<proteinExistence type="predicted"/>
<evidence type="ECO:0008006" key="3">
    <source>
        <dbReference type="Google" id="ProtNLM"/>
    </source>
</evidence>
<accession>A0A6J4QUL0</accession>
<dbReference type="AlphaFoldDB" id="A0A6J4QUL0"/>
<feature type="chain" id="PRO_5026769820" description="Gram-positive cocci surface proteins LPxTG domain-containing protein" evidence="1">
    <location>
        <begin position="24"/>
        <end position="131"/>
    </location>
</feature>
<reference evidence="2" key="1">
    <citation type="submission" date="2020-02" db="EMBL/GenBank/DDBJ databases">
        <authorList>
            <person name="Meier V. D."/>
        </authorList>
    </citation>
    <scope>NUCLEOTIDE SEQUENCE</scope>
    <source>
        <strain evidence="2">AVDCRST_MAG14</strain>
    </source>
</reference>
<evidence type="ECO:0000313" key="2">
    <source>
        <dbReference type="EMBL" id="CAA9452585.1"/>
    </source>
</evidence>
<keyword evidence="1" id="KW-0732">Signal</keyword>
<feature type="signal peptide" evidence="1">
    <location>
        <begin position="1"/>
        <end position="23"/>
    </location>
</feature>
<dbReference type="EMBL" id="CADCVG010000047">
    <property type="protein sequence ID" value="CAA9452585.1"/>
    <property type="molecule type" value="Genomic_DNA"/>
</dbReference>
<evidence type="ECO:0000256" key="1">
    <source>
        <dbReference type="SAM" id="SignalP"/>
    </source>
</evidence>
<sequence length="131" mass="13226">MRKLMLLAALLAIALVVAAPAMAQSVSQVVQSTGGNVSCSVVTQNGQTIVQVSGMVNGVQVSDTFPVAGSQVSVDCQQLLQQAAAAKASKAEAEPAPVPELPKTGGAIPPWGLGAGVLLVAEGLLVRRLTR</sequence>
<protein>
    <recommendedName>
        <fullName evidence="3">Gram-positive cocci surface proteins LPxTG domain-containing protein</fullName>
    </recommendedName>
</protein>